<dbReference type="GO" id="GO:0007156">
    <property type="term" value="P:homophilic cell adhesion via plasma membrane adhesion molecules"/>
    <property type="evidence" value="ECO:0007669"/>
    <property type="project" value="InterPro"/>
</dbReference>
<protein>
    <submittedName>
        <fullName evidence="3">NHL repeat containing protein</fullName>
    </submittedName>
</protein>
<sequence>MSYLISRWLAAPATVLRAGLVFGLAVSTLTACNDSAPPTNGPPVAQNGTLETAEDTPLEVHLPASGNGALTFSIVDAPDHGTLNEISANGLVTYTPSADYNGEDALTFRATNREGQSAQATVTITITPVNDTPTLSSVANQSITAGGSTGDLAFTVGDVETAADRLTVTATSSNTGLVPNDPSHLVLGGSGSSRTLDVVPTASASGSTTITLSVSDGSATTSTTFAVDVTGLASLYWMTDAGSLWRVDVNGTNAIELKTGISGASSVATDPVTRTIFYSRGSAIVQVDSDGANPVDIVPNGGYPSGLAVDSTNSKLYWSDFNGKRVMRAELDGSNPTQIVGGIDSPSALAVDVPSGKVYVITYNNTKIVRFNLDGTNQETLASNLGGLGVGLAVDSSGGKVYYSTRGISIYVANLDGSNATTLVTNQSATVHGIAIDVTAGRLYWADWLDGVLRSANLADGGDSQDVNSGSSRNLGLAWMPAP</sequence>
<dbReference type="InterPro" id="IPR015919">
    <property type="entry name" value="Cadherin-like_sf"/>
</dbReference>
<feature type="signal peptide" evidence="1">
    <location>
        <begin position="1"/>
        <end position="31"/>
    </location>
</feature>
<feature type="chain" id="PRO_5012829199" evidence="1">
    <location>
        <begin position="32"/>
        <end position="483"/>
    </location>
</feature>
<gene>
    <name evidence="3" type="ORF">MEBOL_006953</name>
</gene>
<reference evidence="3 4" key="1">
    <citation type="submission" date="2017-06" db="EMBL/GenBank/DDBJ databases">
        <authorList>
            <person name="Kim H.J."/>
            <person name="Triplett B.A."/>
        </authorList>
    </citation>
    <scope>NUCLEOTIDE SEQUENCE [LARGE SCALE GENOMIC DNA]</scope>
    <source>
        <strain evidence="3 4">DSM 14713</strain>
    </source>
</reference>
<dbReference type="InterPro" id="IPR002126">
    <property type="entry name" value="Cadherin-like_dom"/>
</dbReference>
<feature type="domain" description="Cadherin" evidence="2">
    <location>
        <begin position="52"/>
        <end position="135"/>
    </location>
</feature>
<evidence type="ECO:0000259" key="2">
    <source>
        <dbReference type="PROSITE" id="PS50268"/>
    </source>
</evidence>
<dbReference type="EMBL" id="CP022163">
    <property type="protein sequence ID" value="ATB33455.1"/>
    <property type="molecule type" value="Genomic_DNA"/>
</dbReference>
<dbReference type="AlphaFoldDB" id="A0A250INY6"/>
<dbReference type="Gene3D" id="2.120.10.30">
    <property type="entry name" value="TolB, C-terminal domain"/>
    <property type="match status" value="2"/>
</dbReference>
<keyword evidence="1" id="KW-0732">Signal</keyword>
<keyword evidence="4" id="KW-1185">Reference proteome</keyword>
<accession>A0A250INY6</accession>
<proteinExistence type="predicted"/>
<dbReference type="RefSeq" id="WP_095981492.1">
    <property type="nucleotide sequence ID" value="NZ_CP022163.1"/>
</dbReference>
<dbReference type="GO" id="GO:0005509">
    <property type="term" value="F:calcium ion binding"/>
    <property type="evidence" value="ECO:0007669"/>
    <property type="project" value="InterPro"/>
</dbReference>
<dbReference type="InterPro" id="IPR000033">
    <property type="entry name" value="LDLR_classB_rpt"/>
</dbReference>
<dbReference type="Pfam" id="PF17963">
    <property type="entry name" value="Big_9"/>
    <property type="match status" value="1"/>
</dbReference>
<dbReference type="PANTHER" id="PTHR46513">
    <property type="entry name" value="VITELLOGENIN RECEPTOR-LIKE PROTEIN-RELATED-RELATED"/>
    <property type="match status" value="1"/>
</dbReference>
<evidence type="ECO:0000313" key="3">
    <source>
        <dbReference type="EMBL" id="ATB33455.1"/>
    </source>
</evidence>
<dbReference type="PROSITE" id="PS51257">
    <property type="entry name" value="PROKAR_LIPOPROTEIN"/>
    <property type="match status" value="1"/>
</dbReference>
<evidence type="ECO:0000313" key="4">
    <source>
        <dbReference type="Proteomes" id="UP000217289"/>
    </source>
</evidence>
<dbReference type="Pfam" id="PF16472">
    <property type="entry name" value="DUF5050"/>
    <property type="match status" value="1"/>
</dbReference>
<dbReference type="KEGG" id="mbd:MEBOL_006953"/>
<dbReference type="Gene3D" id="2.60.40.3440">
    <property type="match status" value="1"/>
</dbReference>
<dbReference type="CDD" id="cd11304">
    <property type="entry name" value="Cadherin_repeat"/>
    <property type="match status" value="1"/>
</dbReference>
<name>A0A250INY6_9BACT</name>
<dbReference type="PROSITE" id="PS50268">
    <property type="entry name" value="CADHERIN_2"/>
    <property type="match status" value="1"/>
</dbReference>
<dbReference type="OrthoDB" id="5481789at2"/>
<dbReference type="InterPro" id="IPR050778">
    <property type="entry name" value="Cueball_EGF_LRP_Nidogen"/>
</dbReference>
<organism evidence="3 4">
    <name type="scientific">Melittangium boletus DSM 14713</name>
    <dbReference type="NCBI Taxonomy" id="1294270"/>
    <lineage>
        <taxon>Bacteria</taxon>
        <taxon>Pseudomonadati</taxon>
        <taxon>Myxococcota</taxon>
        <taxon>Myxococcia</taxon>
        <taxon>Myxococcales</taxon>
        <taxon>Cystobacterineae</taxon>
        <taxon>Archangiaceae</taxon>
        <taxon>Melittangium</taxon>
    </lineage>
</organism>
<dbReference type="SUPFAM" id="SSF49313">
    <property type="entry name" value="Cadherin-like"/>
    <property type="match status" value="1"/>
</dbReference>
<evidence type="ECO:0000256" key="1">
    <source>
        <dbReference type="SAM" id="SignalP"/>
    </source>
</evidence>
<dbReference type="SMART" id="SM00135">
    <property type="entry name" value="LY"/>
    <property type="match status" value="4"/>
</dbReference>
<dbReference type="InterPro" id="IPR032485">
    <property type="entry name" value="LRP1-like_beta_prop"/>
</dbReference>
<dbReference type="PROSITE" id="PS51120">
    <property type="entry name" value="LDLRB"/>
    <property type="match status" value="1"/>
</dbReference>
<dbReference type="SUPFAM" id="SSF63825">
    <property type="entry name" value="YWTD domain"/>
    <property type="match status" value="1"/>
</dbReference>
<dbReference type="GO" id="GO:0016020">
    <property type="term" value="C:membrane"/>
    <property type="evidence" value="ECO:0007669"/>
    <property type="project" value="InterPro"/>
</dbReference>
<dbReference type="Proteomes" id="UP000217289">
    <property type="component" value="Chromosome"/>
</dbReference>
<dbReference type="InterPro" id="IPR011042">
    <property type="entry name" value="6-blade_b-propeller_TolB-like"/>
</dbReference>